<feature type="domain" description="NAD-dependent epimerase/dehydratase" evidence="11">
    <location>
        <begin position="3"/>
        <end position="248"/>
    </location>
</feature>
<evidence type="ECO:0000256" key="9">
    <source>
        <dbReference type="ARBA" id="ARBA00023277"/>
    </source>
</evidence>
<comment type="pathway">
    <text evidence="3 10">Carbohydrate metabolism; galactose metabolism.</text>
</comment>
<accession>A0A7C3UW10</accession>
<sequence>MRIFVAGGAGYIGSVTTKLLLEENYEVFVYDNLVKGHKKAIPKGAVFIKGDLLDQEKLNKVFKKYRFSVVFHFASFIENELSFKRPHQFLKNNTEPIFNLLNVMLANRCEKIVISSSAAVYGLPEKIPLTEDCPLKPNSPYGESKKLLEEIIAGYARWCGIRYASLRYFNAGGAYKDLGEDHRPETHLIPLILKTALGQKKRFKIFGADYETRDGTCIRDYIHVYDLAKAHILAMKALEEGNKIYNLGSGKGFTVKEVLEKCQEVTGRKIPYEITGRRIGDIPVLIASAEKIKEELGWKTEMSDLETIIKTAWDWLREHPKGYGD</sequence>
<dbReference type="FunFam" id="3.90.25.10:FF:000028">
    <property type="entry name" value="UDP-glucose 4-epimerase GalE"/>
    <property type="match status" value="1"/>
</dbReference>
<evidence type="ECO:0000256" key="4">
    <source>
        <dbReference type="ARBA" id="ARBA00007637"/>
    </source>
</evidence>
<evidence type="ECO:0000256" key="8">
    <source>
        <dbReference type="ARBA" id="ARBA00023235"/>
    </source>
</evidence>
<dbReference type="PANTHER" id="PTHR43725">
    <property type="entry name" value="UDP-GLUCOSE 4-EPIMERASE"/>
    <property type="match status" value="1"/>
</dbReference>
<keyword evidence="7 10" id="KW-0520">NAD</keyword>
<comment type="caution">
    <text evidence="12">The sequence shown here is derived from an EMBL/GenBank/DDBJ whole genome shotgun (WGS) entry which is preliminary data.</text>
</comment>
<proteinExistence type="inferred from homology"/>
<dbReference type="EC" id="5.1.3.2" evidence="5 10"/>
<comment type="similarity">
    <text evidence="4 10">Belongs to the NAD(P)-dependent epimerase/dehydratase family.</text>
</comment>
<dbReference type="Gene3D" id="3.90.25.10">
    <property type="entry name" value="UDP-galactose 4-epimerase, domain 1"/>
    <property type="match status" value="1"/>
</dbReference>
<evidence type="ECO:0000313" key="12">
    <source>
        <dbReference type="EMBL" id="HGE98841.1"/>
    </source>
</evidence>
<keyword evidence="8 10" id="KW-0413">Isomerase</keyword>
<dbReference type="PANTHER" id="PTHR43725:SF53">
    <property type="entry name" value="UDP-ARABINOSE 4-EPIMERASE 1"/>
    <property type="match status" value="1"/>
</dbReference>
<evidence type="ECO:0000256" key="10">
    <source>
        <dbReference type="RuleBase" id="RU366046"/>
    </source>
</evidence>
<dbReference type="Pfam" id="PF01370">
    <property type="entry name" value="Epimerase"/>
    <property type="match status" value="1"/>
</dbReference>
<evidence type="ECO:0000256" key="3">
    <source>
        <dbReference type="ARBA" id="ARBA00004947"/>
    </source>
</evidence>
<dbReference type="AlphaFoldDB" id="A0A7C3UW10"/>
<name>A0A7C3UW10_UNCW3</name>
<dbReference type="GO" id="GO:0033499">
    <property type="term" value="P:galactose catabolic process via UDP-galactose, Leloir pathway"/>
    <property type="evidence" value="ECO:0007669"/>
    <property type="project" value="TreeGrafter"/>
</dbReference>
<evidence type="ECO:0000256" key="7">
    <source>
        <dbReference type="ARBA" id="ARBA00023027"/>
    </source>
</evidence>
<reference evidence="12" key="1">
    <citation type="journal article" date="2020" name="mSystems">
        <title>Genome- and Community-Level Interaction Insights into Carbon Utilization and Element Cycling Functions of Hydrothermarchaeota in Hydrothermal Sediment.</title>
        <authorList>
            <person name="Zhou Z."/>
            <person name="Liu Y."/>
            <person name="Xu W."/>
            <person name="Pan J."/>
            <person name="Luo Z.H."/>
            <person name="Li M."/>
        </authorList>
    </citation>
    <scope>NUCLEOTIDE SEQUENCE [LARGE SCALE GENOMIC DNA]</scope>
    <source>
        <strain evidence="12">SpSt-906</strain>
    </source>
</reference>
<keyword evidence="9 10" id="KW-0119">Carbohydrate metabolism</keyword>
<dbReference type="Gene3D" id="3.40.50.720">
    <property type="entry name" value="NAD(P)-binding Rossmann-like Domain"/>
    <property type="match status" value="1"/>
</dbReference>
<dbReference type="NCBIfam" id="TIGR01179">
    <property type="entry name" value="galE"/>
    <property type="match status" value="1"/>
</dbReference>
<comment type="subunit">
    <text evidence="10">Homodimer.</text>
</comment>
<evidence type="ECO:0000259" key="11">
    <source>
        <dbReference type="Pfam" id="PF01370"/>
    </source>
</evidence>
<dbReference type="GO" id="GO:0003978">
    <property type="term" value="F:UDP-glucose 4-epimerase activity"/>
    <property type="evidence" value="ECO:0007669"/>
    <property type="project" value="UniProtKB-UniRule"/>
</dbReference>
<organism evidence="12">
    <name type="scientific">candidate division WOR-3 bacterium</name>
    <dbReference type="NCBI Taxonomy" id="2052148"/>
    <lineage>
        <taxon>Bacteria</taxon>
        <taxon>Bacteria division WOR-3</taxon>
    </lineage>
</organism>
<comment type="cofactor">
    <cofactor evidence="2 10">
        <name>NAD(+)</name>
        <dbReference type="ChEBI" id="CHEBI:57540"/>
    </cofactor>
</comment>
<dbReference type="EMBL" id="DTMQ01000013">
    <property type="protein sequence ID" value="HGE98841.1"/>
    <property type="molecule type" value="Genomic_DNA"/>
</dbReference>
<dbReference type="InterPro" id="IPR001509">
    <property type="entry name" value="Epimerase_deHydtase"/>
</dbReference>
<dbReference type="SUPFAM" id="SSF51735">
    <property type="entry name" value="NAD(P)-binding Rossmann-fold domains"/>
    <property type="match status" value="1"/>
</dbReference>
<comment type="catalytic activity">
    <reaction evidence="1 10">
        <text>UDP-alpha-D-glucose = UDP-alpha-D-galactose</text>
        <dbReference type="Rhea" id="RHEA:22168"/>
        <dbReference type="ChEBI" id="CHEBI:58885"/>
        <dbReference type="ChEBI" id="CHEBI:66914"/>
        <dbReference type="EC" id="5.1.3.2"/>
    </reaction>
</comment>
<dbReference type="InterPro" id="IPR036291">
    <property type="entry name" value="NAD(P)-bd_dom_sf"/>
</dbReference>
<dbReference type="UniPathway" id="UPA00214"/>
<evidence type="ECO:0000256" key="2">
    <source>
        <dbReference type="ARBA" id="ARBA00001911"/>
    </source>
</evidence>
<evidence type="ECO:0000256" key="1">
    <source>
        <dbReference type="ARBA" id="ARBA00000083"/>
    </source>
</evidence>
<protein>
    <recommendedName>
        <fullName evidence="6 10">UDP-glucose 4-epimerase</fullName>
        <ecNumber evidence="5 10">5.1.3.2</ecNumber>
    </recommendedName>
</protein>
<evidence type="ECO:0000256" key="6">
    <source>
        <dbReference type="ARBA" id="ARBA00018569"/>
    </source>
</evidence>
<gene>
    <name evidence="12" type="primary">galE</name>
    <name evidence="12" type="ORF">ENX07_02050</name>
</gene>
<dbReference type="InterPro" id="IPR005886">
    <property type="entry name" value="UDP_G4E"/>
</dbReference>
<evidence type="ECO:0000256" key="5">
    <source>
        <dbReference type="ARBA" id="ARBA00013189"/>
    </source>
</evidence>
<dbReference type="CDD" id="cd05247">
    <property type="entry name" value="UDP_G4E_1_SDR_e"/>
    <property type="match status" value="1"/>
</dbReference>